<dbReference type="PANTHER" id="PTHR42088:SF1">
    <property type="entry name" value="YALI0F10131P"/>
    <property type="match status" value="1"/>
</dbReference>
<feature type="compositionally biased region" description="Polar residues" evidence="1">
    <location>
        <begin position="208"/>
        <end position="228"/>
    </location>
</feature>
<sequence length="759" mass="81698">MNAGHAHIHRAVAHHLGPRVPESNPFGHMDSIMNVALPNQIEARAAASSTLSDTSSATTEASSATSCAADDTTGACERSTSSENFSLPIILGVTIPLVGALVLFLILHRRHVRKQRLEDNDNRHASLDFGLGNVQPGRIKRKGPAGAGEEKLGRSRQLSMDMDINSPYILPPQLHGSRESLRSMSRNLHENEDPYRPVIQYYGGDGSSIRSGNPNKEGSSIYTSSSKAPSRLQEFGTSTTLLTNAGGMPQSNPPGFRPTRQGSLPQKYPAINSAPVNEGTPPPPYPVAPAEAHIPGTHPRPVSFAAPVQTLAPAPANSNGNSYVSSGDAGMSFSNNYLGSFIDARAPTLEQASSPPTQALPLTPRMPPHANSLPSNPRPARKEVSAVGQEPVARESRTLMDDESDYGGGFQVTPPSPKQNEMMRAQRYSMDVPPEEFVQAGLGAPGFDAKRLSMNFRPLPPSGVTEVEDPEMRANRIRSFYKEYFDESKPAPKGQYYEDYDETYLGDNNGYYDPNQNTFVQPYAEPIGRRAMTPPPRGTPRFQGQEPPRGRHGSFGAQSTSGMSTGGMRGPGGPQMYPPGPYPQGPKAYSSASGRGGPRRPMAPPAALSTVPTPSKLKDDNFAIFNAMDFAPPPTYRDRVQGRSESPLGERRAYSPSIASFNPTVSAFDELAPVPSPHVLRKSGTFTGLDFAPPKKFRDPDSMSDAGSIRSNRSGISQIQLGALRNGAGRVSRLPEDMVFTKDDLSTSLKPQWGMRAGS</sequence>
<feature type="region of interest" description="Disordered" evidence="1">
    <location>
        <begin position="691"/>
        <end position="711"/>
    </location>
</feature>
<dbReference type="EMBL" id="MU253939">
    <property type="protein sequence ID" value="KAG9243962.1"/>
    <property type="molecule type" value="Genomic_DNA"/>
</dbReference>
<keyword evidence="2" id="KW-0812">Transmembrane</keyword>
<protein>
    <submittedName>
        <fullName evidence="3">Uncharacterized protein</fullName>
    </submittedName>
</protein>
<feature type="compositionally biased region" description="Low complexity" evidence="1">
    <location>
        <begin position="47"/>
        <end position="73"/>
    </location>
</feature>
<name>A0A9P7Z2K8_9HELO</name>
<reference evidence="3" key="1">
    <citation type="journal article" date="2021" name="IMA Fungus">
        <title>Genomic characterization of three marine fungi, including Emericellopsis atlantica sp. nov. with signatures of a generalist lifestyle and marine biomass degradation.</title>
        <authorList>
            <person name="Hagestad O.C."/>
            <person name="Hou L."/>
            <person name="Andersen J.H."/>
            <person name="Hansen E.H."/>
            <person name="Altermark B."/>
            <person name="Li C."/>
            <person name="Kuhnert E."/>
            <person name="Cox R.J."/>
            <person name="Crous P.W."/>
            <person name="Spatafora J.W."/>
            <person name="Lail K."/>
            <person name="Amirebrahimi M."/>
            <person name="Lipzen A."/>
            <person name="Pangilinan J."/>
            <person name="Andreopoulos W."/>
            <person name="Hayes R.D."/>
            <person name="Ng V."/>
            <person name="Grigoriev I.V."/>
            <person name="Jackson S.A."/>
            <person name="Sutton T.D.S."/>
            <person name="Dobson A.D.W."/>
            <person name="Rama T."/>
        </authorList>
    </citation>
    <scope>NUCLEOTIDE SEQUENCE</scope>
    <source>
        <strain evidence="3">TRa3180A</strain>
    </source>
</reference>
<feature type="compositionally biased region" description="Gly residues" evidence="1">
    <location>
        <begin position="564"/>
        <end position="573"/>
    </location>
</feature>
<dbReference type="AlphaFoldDB" id="A0A9P7Z2K8"/>
<organism evidence="3 4">
    <name type="scientific">Calycina marina</name>
    <dbReference type="NCBI Taxonomy" id="1763456"/>
    <lineage>
        <taxon>Eukaryota</taxon>
        <taxon>Fungi</taxon>
        <taxon>Dikarya</taxon>
        <taxon>Ascomycota</taxon>
        <taxon>Pezizomycotina</taxon>
        <taxon>Leotiomycetes</taxon>
        <taxon>Helotiales</taxon>
        <taxon>Pezizellaceae</taxon>
        <taxon>Calycina</taxon>
    </lineage>
</organism>
<dbReference type="Proteomes" id="UP000887226">
    <property type="component" value="Unassembled WGS sequence"/>
</dbReference>
<keyword evidence="2" id="KW-1133">Transmembrane helix</keyword>
<proteinExistence type="predicted"/>
<feature type="region of interest" description="Disordered" evidence="1">
    <location>
        <begin position="201"/>
        <end position="231"/>
    </location>
</feature>
<evidence type="ECO:0000256" key="2">
    <source>
        <dbReference type="SAM" id="Phobius"/>
    </source>
</evidence>
<gene>
    <name evidence="3" type="ORF">BJ878DRAFT_95905</name>
</gene>
<dbReference type="PANTHER" id="PTHR42088">
    <property type="entry name" value="YALI0F10131P"/>
    <property type="match status" value="1"/>
</dbReference>
<evidence type="ECO:0000313" key="3">
    <source>
        <dbReference type="EMBL" id="KAG9243962.1"/>
    </source>
</evidence>
<comment type="caution">
    <text evidence="3">The sequence shown here is derived from an EMBL/GenBank/DDBJ whole genome shotgun (WGS) entry which is preliminary data.</text>
</comment>
<dbReference type="OrthoDB" id="5417135at2759"/>
<evidence type="ECO:0000313" key="4">
    <source>
        <dbReference type="Proteomes" id="UP000887226"/>
    </source>
</evidence>
<feature type="region of interest" description="Disordered" evidence="1">
    <location>
        <begin position="350"/>
        <end position="395"/>
    </location>
</feature>
<feature type="region of interest" description="Disordered" evidence="1">
    <location>
        <begin position="47"/>
        <end position="79"/>
    </location>
</feature>
<keyword evidence="4" id="KW-1185">Reference proteome</keyword>
<keyword evidence="2" id="KW-0472">Membrane</keyword>
<feature type="transmembrane region" description="Helical" evidence="2">
    <location>
        <begin position="85"/>
        <end position="107"/>
    </location>
</feature>
<feature type="region of interest" description="Disordered" evidence="1">
    <location>
        <begin position="135"/>
        <end position="155"/>
    </location>
</feature>
<feature type="region of interest" description="Disordered" evidence="1">
    <location>
        <begin position="528"/>
        <end position="614"/>
    </location>
</feature>
<accession>A0A9P7Z2K8</accession>
<evidence type="ECO:0000256" key="1">
    <source>
        <dbReference type="SAM" id="MobiDB-lite"/>
    </source>
</evidence>